<feature type="compositionally biased region" description="Gly residues" evidence="1">
    <location>
        <begin position="100"/>
        <end position="116"/>
    </location>
</feature>
<name>A0ABP1G4P6_9CHLO</name>
<evidence type="ECO:0000313" key="2">
    <source>
        <dbReference type="EMBL" id="CAL5227256.1"/>
    </source>
</evidence>
<comment type="caution">
    <text evidence="2">The sequence shown here is derived from an EMBL/GenBank/DDBJ whole genome shotgun (WGS) entry which is preliminary data.</text>
</comment>
<organism evidence="2 3">
    <name type="scientific">Coccomyxa viridis</name>
    <dbReference type="NCBI Taxonomy" id="1274662"/>
    <lineage>
        <taxon>Eukaryota</taxon>
        <taxon>Viridiplantae</taxon>
        <taxon>Chlorophyta</taxon>
        <taxon>core chlorophytes</taxon>
        <taxon>Trebouxiophyceae</taxon>
        <taxon>Trebouxiophyceae incertae sedis</taxon>
        <taxon>Coccomyxaceae</taxon>
        <taxon>Coccomyxa</taxon>
    </lineage>
</organism>
<dbReference type="Proteomes" id="UP001497392">
    <property type="component" value="Unassembled WGS sequence"/>
</dbReference>
<evidence type="ECO:0000256" key="1">
    <source>
        <dbReference type="SAM" id="MobiDB-lite"/>
    </source>
</evidence>
<gene>
    <name evidence="2" type="primary">g10186</name>
    <name evidence="2" type="ORF">VP750_LOCUS9162</name>
</gene>
<feature type="compositionally biased region" description="Basic and acidic residues" evidence="1">
    <location>
        <begin position="61"/>
        <end position="78"/>
    </location>
</feature>
<evidence type="ECO:0000313" key="3">
    <source>
        <dbReference type="Proteomes" id="UP001497392"/>
    </source>
</evidence>
<proteinExistence type="predicted"/>
<protein>
    <submittedName>
        <fullName evidence="2">G10186 protein</fullName>
    </submittedName>
</protein>
<accession>A0ABP1G4P6</accession>
<keyword evidence="3" id="KW-1185">Reference proteome</keyword>
<dbReference type="EMBL" id="CAXHTA020000017">
    <property type="protein sequence ID" value="CAL5227256.1"/>
    <property type="molecule type" value="Genomic_DNA"/>
</dbReference>
<feature type="compositionally biased region" description="Basic and acidic residues" evidence="1">
    <location>
        <begin position="87"/>
        <end position="98"/>
    </location>
</feature>
<feature type="region of interest" description="Disordered" evidence="1">
    <location>
        <begin position="1"/>
        <end position="116"/>
    </location>
</feature>
<sequence length="116" mass="12298">MNNQGMMNDDPAMGTGTGMQQPMEGHHHKDHHKKHEAEAAGVGILGGAGIAEHEHHKHKEQRATDSRVDTPAETTADKIKKHLPGTEAHKEHKAHKDTGMTGGTGGAMTGGAGDQY</sequence>
<reference evidence="2 3" key="1">
    <citation type="submission" date="2024-06" db="EMBL/GenBank/DDBJ databases">
        <authorList>
            <person name="Kraege A."/>
            <person name="Thomma B."/>
        </authorList>
    </citation>
    <scope>NUCLEOTIDE SEQUENCE [LARGE SCALE GENOMIC DNA]</scope>
</reference>